<evidence type="ECO:0000313" key="1">
    <source>
        <dbReference type="EMBL" id="KAA6348076.1"/>
    </source>
</evidence>
<organism evidence="1">
    <name type="scientific">termite gut metagenome</name>
    <dbReference type="NCBI Taxonomy" id="433724"/>
    <lineage>
        <taxon>unclassified sequences</taxon>
        <taxon>metagenomes</taxon>
        <taxon>organismal metagenomes</taxon>
    </lineage>
</organism>
<dbReference type="AlphaFoldDB" id="A0A5J4SPR7"/>
<dbReference type="EMBL" id="SNRY01000078">
    <property type="protein sequence ID" value="KAA6348076.1"/>
    <property type="molecule type" value="Genomic_DNA"/>
</dbReference>
<gene>
    <name evidence="1" type="ORF">EZS27_004528</name>
</gene>
<name>A0A5J4SPR7_9ZZZZ</name>
<comment type="caution">
    <text evidence="1">The sequence shown here is derived from an EMBL/GenBank/DDBJ whole genome shotgun (WGS) entry which is preliminary data.</text>
</comment>
<protein>
    <submittedName>
        <fullName evidence="1">Uncharacterized protein</fullName>
    </submittedName>
</protein>
<reference evidence="1" key="1">
    <citation type="submission" date="2019-03" db="EMBL/GenBank/DDBJ databases">
        <title>Single cell metagenomics reveals metabolic interactions within the superorganism composed of flagellate Streblomastix strix and complex community of Bacteroidetes bacteria on its surface.</title>
        <authorList>
            <person name="Treitli S.C."/>
            <person name="Kolisko M."/>
            <person name="Husnik F."/>
            <person name="Keeling P."/>
            <person name="Hampl V."/>
        </authorList>
    </citation>
    <scope>NUCLEOTIDE SEQUENCE</scope>
    <source>
        <strain evidence="1">STM</strain>
    </source>
</reference>
<proteinExistence type="predicted"/>
<sequence length="88" mass="10088">MEADKRIDLPRGRLQEVAAELHVTRKTLSAALNFHTKSVKANDLRRVVLLDYNGDLIGCNEKEKMRLYKKLGIDVPDSPRRESARLKD</sequence>
<accession>A0A5J4SPR7</accession>